<name>A0A1S7PUN2_9HYPH</name>
<dbReference type="STRING" id="1183432.AGR3A_Cc330016"/>
<dbReference type="Pfam" id="PF13711">
    <property type="entry name" value="DUF4160"/>
    <property type="match status" value="1"/>
</dbReference>
<dbReference type="EMBL" id="FBWK01000027">
    <property type="protein sequence ID" value="CUX26834.1"/>
    <property type="molecule type" value="Genomic_DNA"/>
</dbReference>
<organism evidence="1 2">
    <name type="scientific">Agrobacterium tomkonis CFBP 6623</name>
    <dbReference type="NCBI Taxonomy" id="1183432"/>
    <lineage>
        <taxon>Bacteria</taxon>
        <taxon>Pseudomonadati</taxon>
        <taxon>Pseudomonadota</taxon>
        <taxon>Alphaproteobacteria</taxon>
        <taxon>Hyphomicrobiales</taxon>
        <taxon>Rhizobiaceae</taxon>
        <taxon>Rhizobium/Agrobacterium group</taxon>
        <taxon>Agrobacterium</taxon>
        <taxon>Agrobacterium tumefaciens complex</taxon>
    </lineage>
</organism>
<keyword evidence="2" id="KW-1185">Reference proteome</keyword>
<dbReference type="Proteomes" id="UP000191988">
    <property type="component" value="Unassembled WGS sequence"/>
</dbReference>
<gene>
    <name evidence="1" type="ORF">AGR3A_Cc330016</name>
</gene>
<evidence type="ECO:0008006" key="3">
    <source>
        <dbReference type="Google" id="ProtNLM"/>
    </source>
</evidence>
<sequence>MVFMVTVLRQHGMRFVIYTADHEPPHAHVYGEGEARIDLVSLTVLTQGGMSDRDVRRAVTVIEENRMLFMQTWRRYHG</sequence>
<dbReference type="InterPro" id="IPR025427">
    <property type="entry name" value="DUF4160"/>
</dbReference>
<proteinExistence type="predicted"/>
<evidence type="ECO:0000313" key="2">
    <source>
        <dbReference type="Proteomes" id="UP000191988"/>
    </source>
</evidence>
<protein>
    <recommendedName>
        <fullName evidence="3">DUF4160 domain-containing protein</fullName>
    </recommendedName>
</protein>
<evidence type="ECO:0000313" key="1">
    <source>
        <dbReference type="EMBL" id="CUX26834.1"/>
    </source>
</evidence>
<accession>A0A1S7PUN2</accession>
<dbReference type="AlphaFoldDB" id="A0A1S7PUN2"/>
<reference evidence="2" key="1">
    <citation type="submission" date="2016-01" db="EMBL/GenBank/DDBJ databases">
        <authorList>
            <person name="Regsiter A."/>
            <person name="william w."/>
        </authorList>
    </citation>
    <scope>NUCLEOTIDE SEQUENCE [LARGE SCALE GENOMIC DNA]</scope>
    <source>
        <strain evidence="2">CFBP 6623</strain>
    </source>
</reference>